<feature type="chain" id="PRO_5046836255" description="DUF3221 domain-containing protein" evidence="1">
    <location>
        <begin position="27"/>
        <end position="94"/>
    </location>
</feature>
<dbReference type="PROSITE" id="PS51257">
    <property type="entry name" value="PROKAR_LIPOPROTEIN"/>
    <property type="match status" value="1"/>
</dbReference>
<evidence type="ECO:0000256" key="1">
    <source>
        <dbReference type="SAM" id="SignalP"/>
    </source>
</evidence>
<protein>
    <recommendedName>
        <fullName evidence="4">DUF3221 domain-containing protein</fullName>
    </recommendedName>
</protein>
<evidence type="ECO:0008006" key="4">
    <source>
        <dbReference type="Google" id="ProtNLM"/>
    </source>
</evidence>
<feature type="signal peptide" evidence="1">
    <location>
        <begin position="1"/>
        <end position="26"/>
    </location>
</feature>
<gene>
    <name evidence="2" type="ORF">HCJ96_09820</name>
</gene>
<sequence length="94" mass="10237">MPKRHLTLLFTIMLCSILSACSPNVAGTYGEGMATVVIENGKFTQRTLGTEVAFDYKVEDDKIVVAVSEQANLVYHINEAGDLVGPMGITFKKQ</sequence>
<proteinExistence type="predicted"/>
<keyword evidence="3" id="KW-1185">Reference proteome</keyword>
<evidence type="ECO:0000313" key="2">
    <source>
        <dbReference type="EMBL" id="NMH60315.1"/>
    </source>
</evidence>
<comment type="caution">
    <text evidence="2">The sequence shown here is derived from an EMBL/GenBank/DDBJ whole genome shotgun (WGS) entry which is preliminary data.</text>
</comment>
<organism evidence="2 3">
    <name type="scientific">Alteromonas ponticola</name>
    <dbReference type="NCBI Taxonomy" id="2720613"/>
    <lineage>
        <taxon>Bacteria</taxon>
        <taxon>Pseudomonadati</taxon>
        <taxon>Pseudomonadota</taxon>
        <taxon>Gammaproteobacteria</taxon>
        <taxon>Alteromonadales</taxon>
        <taxon>Alteromonadaceae</taxon>
        <taxon>Alteromonas/Salinimonas group</taxon>
        <taxon>Alteromonas</taxon>
    </lineage>
</organism>
<dbReference type="RefSeq" id="WP_169210879.1">
    <property type="nucleotide sequence ID" value="NZ_JAATNW010000005.1"/>
</dbReference>
<accession>A0ABX1R1H9</accession>
<dbReference type="EMBL" id="JAATNW010000005">
    <property type="protein sequence ID" value="NMH60315.1"/>
    <property type="molecule type" value="Genomic_DNA"/>
</dbReference>
<dbReference type="Proteomes" id="UP000709336">
    <property type="component" value="Unassembled WGS sequence"/>
</dbReference>
<reference evidence="2 3" key="1">
    <citation type="submission" date="2020-03" db="EMBL/GenBank/DDBJ databases">
        <title>Alteromonas ponticola sp. nov., isolated from seawater.</title>
        <authorList>
            <person name="Yoon J.-H."/>
            <person name="Kim Y.-O."/>
        </authorList>
    </citation>
    <scope>NUCLEOTIDE SEQUENCE [LARGE SCALE GENOMIC DNA]</scope>
    <source>
        <strain evidence="2 3">MYP5</strain>
    </source>
</reference>
<keyword evidence="1" id="KW-0732">Signal</keyword>
<evidence type="ECO:0000313" key="3">
    <source>
        <dbReference type="Proteomes" id="UP000709336"/>
    </source>
</evidence>
<name>A0ABX1R1H9_9ALTE</name>